<evidence type="ECO:0000313" key="1">
    <source>
        <dbReference type="EMBL" id="KGN56564.1"/>
    </source>
</evidence>
<dbReference type="AlphaFoldDB" id="A0A0A0L6C6"/>
<proteinExistence type="predicted"/>
<dbReference type="Gramene" id="KGN56564">
    <property type="protein sequence ID" value="KGN56564"/>
    <property type="gene ID" value="Csa_3G124830"/>
</dbReference>
<sequence>MPNPHKPCSSPAAAFWSPPPSSIAFRRSSSLSLLAPVLTTSTCRNYVAVSARDRCFRLRLPPTTNPEFPPLGLKVPWIFLF</sequence>
<reference evidence="1 2" key="3">
    <citation type="journal article" date="2010" name="BMC Genomics">
        <title>Transcriptome sequencing and comparative analysis of cucumber flowers with different sex types.</title>
        <authorList>
            <person name="Guo S."/>
            <person name="Zheng Y."/>
            <person name="Joung J.G."/>
            <person name="Liu S."/>
            <person name="Zhang Z."/>
            <person name="Crasta O.R."/>
            <person name="Sobral B.W."/>
            <person name="Xu Y."/>
            <person name="Huang S."/>
            <person name="Fei Z."/>
        </authorList>
    </citation>
    <scope>NUCLEOTIDE SEQUENCE [LARGE SCALE GENOMIC DNA]</scope>
    <source>
        <strain evidence="2">cv. 9930</strain>
    </source>
</reference>
<protein>
    <submittedName>
        <fullName evidence="1">Uncharacterized protein</fullName>
    </submittedName>
</protein>
<organism evidence="1 2">
    <name type="scientific">Cucumis sativus</name>
    <name type="common">Cucumber</name>
    <dbReference type="NCBI Taxonomy" id="3659"/>
    <lineage>
        <taxon>Eukaryota</taxon>
        <taxon>Viridiplantae</taxon>
        <taxon>Streptophyta</taxon>
        <taxon>Embryophyta</taxon>
        <taxon>Tracheophyta</taxon>
        <taxon>Spermatophyta</taxon>
        <taxon>Magnoliopsida</taxon>
        <taxon>eudicotyledons</taxon>
        <taxon>Gunneridae</taxon>
        <taxon>Pentapetalae</taxon>
        <taxon>rosids</taxon>
        <taxon>fabids</taxon>
        <taxon>Cucurbitales</taxon>
        <taxon>Cucurbitaceae</taxon>
        <taxon>Benincaseae</taxon>
        <taxon>Cucumis</taxon>
    </lineage>
</organism>
<reference evidence="1 2" key="2">
    <citation type="journal article" date="2009" name="PLoS ONE">
        <title>An integrated genetic and cytogenetic map of the cucumber genome.</title>
        <authorList>
            <person name="Ren Y."/>
            <person name="Zhang Z."/>
            <person name="Liu J."/>
            <person name="Staub J.E."/>
            <person name="Han Y."/>
            <person name="Cheng Z."/>
            <person name="Li X."/>
            <person name="Lu J."/>
            <person name="Miao H."/>
            <person name="Kang H."/>
            <person name="Xie B."/>
            <person name="Gu X."/>
            <person name="Wang X."/>
            <person name="Du Y."/>
            <person name="Jin W."/>
            <person name="Huang S."/>
        </authorList>
    </citation>
    <scope>NUCLEOTIDE SEQUENCE [LARGE SCALE GENOMIC DNA]</scope>
    <source>
        <strain evidence="2">cv. 9930</strain>
    </source>
</reference>
<reference evidence="1 2" key="4">
    <citation type="journal article" date="2011" name="BMC Genomics">
        <title>RNA-Seq improves annotation of protein-coding genes in the cucumber genome.</title>
        <authorList>
            <person name="Li Z."/>
            <person name="Zhang Z."/>
            <person name="Yan P."/>
            <person name="Huang S."/>
            <person name="Fei Z."/>
            <person name="Lin K."/>
        </authorList>
    </citation>
    <scope>NUCLEOTIDE SEQUENCE [LARGE SCALE GENOMIC DNA]</scope>
    <source>
        <strain evidence="2">cv. 9930</strain>
    </source>
</reference>
<dbReference type="Proteomes" id="UP000029981">
    <property type="component" value="Chromosome 3"/>
</dbReference>
<dbReference type="EMBL" id="CM002924">
    <property type="protein sequence ID" value="KGN56564.1"/>
    <property type="molecule type" value="Genomic_DNA"/>
</dbReference>
<evidence type="ECO:0000313" key="2">
    <source>
        <dbReference type="Proteomes" id="UP000029981"/>
    </source>
</evidence>
<gene>
    <name evidence="1" type="ORF">Csa_3G124830</name>
</gene>
<name>A0A0A0L6C6_CUCSA</name>
<reference evidence="1 2" key="1">
    <citation type="journal article" date="2009" name="Nat. Genet.">
        <title>The genome of the cucumber, Cucumis sativus L.</title>
        <authorList>
            <person name="Huang S."/>
            <person name="Li R."/>
            <person name="Zhang Z."/>
            <person name="Li L."/>
            <person name="Gu X."/>
            <person name="Fan W."/>
            <person name="Lucas W.J."/>
            <person name="Wang X."/>
            <person name="Xie B."/>
            <person name="Ni P."/>
            <person name="Ren Y."/>
            <person name="Zhu H."/>
            <person name="Li J."/>
            <person name="Lin K."/>
            <person name="Jin W."/>
            <person name="Fei Z."/>
            <person name="Li G."/>
            <person name="Staub J."/>
            <person name="Kilian A."/>
            <person name="van der Vossen E.A."/>
            <person name="Wu Y."/>
            <person name="Guo J."/>
            <person name="He J."/>
            <person name="Jia Z."/>
            <person name="Ren Y."/>
            <person name="Tian G."/>
            <person name="Lu Y."/>
            <person name="Ruan J."/>
            <person name="Qian W."/>
            <person name="Wang M."/>
            <person name="Huang Q."/>
            <person name="Li B."/>
            <person name="Xuan Z."/>
            <person name="Cao J."/>
            <person name="Asan"/>
            <person name="Wu Z."/>
            <person name="Zhang J."/>
            <person name="Cai Q."/>
            <person name="Bai Y."/>
            <person name="Zhao B."/>
            <person name="Han Y."/>
            <person name="Li Y."/>
            <person name="Li X."/>
            <person name="Wang S."/>
            <person name="Shi Q."/>
            <person name="Liu S."/>
            <person name="Cho W.K."/>
            <person name="Kim J.Y."/>
            <person name="Xu Y."/>
            <person name="Heller-Uszynska K."/>
            <person name="Miao H."/>
            <person name="Cheng Z."/>
            <person name="Zhang S."/>
            <person name="Wu J."/>
            <person name="Yang Y."/>
            <person name="Kang H."/>
            <person name="Li M."/>
            <person name="Liang H."/>
            <person name="Ren X."/>
            <person name="Shi Z."/>
            <person name="Wen M."/>
            <person name="Jian M."/>
            <person name="Yang H."/>
            <person name="Zhang G."/>
            <person name="Yang Z."/>
            <person name="Chen R."/>
            <person name="Liu S."/>
            <person name="Li J."/>
            <person name="Ma L."/>
            <person name="Liu H."/>
            <person name="Zhou Y."/>
            <person name="Zhao J."/>
            <person name="Fang X."/>
            <person name="Li G."/>
            <person name="Fang L."/>
            <person name="Li Y."/>
            <person name="Liu D."/>
            <person name="Zheng H."/>
            <person name="Zhang Y."/>
            <person name="Qin N."/>
            <person name="Li Z."/>
            <person name="Yang G."/>
            <person name="Yang S."/>
            <person name="Bolund L."/>
            <person name="Kristiansen K."/>
            <person name="Zheng H."/>
            <person name="Li S."/>
            <person name="Zhang X."/>
            <person name="Yang H."/>
            <person name="Wang J."/>
            <person name="Sun R."/>
            <person name="Zhang B."/>
            <person name="Jiang S."/>
            <person name="Wang J."/>
            <person name="Du Y."/>
            <person name="Li S."/>
        </authorList>
    </citation>
    <scope>NUCLEOTIDE SEQUENCE [LARGE SCALE GENOMIC DNA]</scope>
    <source>
        <strain evidence="2">cv. 9930</strain>
    </source>
</reference>
<accession>A0A0A0L6C6</accession>
<keyword evidence="2" id="KW-1185">Reference proteome</keyword>